<feature type="domain" description="DUF6542" evidence="2">
    <location>
        <begin position="5"/>
        <end position="116"/>
    </location>
</feature>
<proteinExistence type="predicted"/>
<reference evidence="5" key="1">
    <citation type="submission" date="2023-07" db="EMBL/GenBank/DDBJ databases">
        <title>30 novel species of actinomycetes from the DSMZ collection.</title>
        <authorList>
            <person name="Nouioui I."/>
        </authorList>
    </citation>
    <scope>NUCLEOTIDE SEQUENCE [LARGE SCALE GENOMIC DNA]</scope>
    <source>
        <strain evidence="3">DSM 41979</strain>
        <strain evidence="5">DSM 41982</strain>
    </source>
</reference>
<reference evidence="4" key="2">
    <citation type="submission" date="2024-03" db="EMBL/GenBank/DDBJ databases">
        <title>30 novel species of actinomycetes from the DSMZ collection.</title>
        <authorList>
            <person name="Nouioui I."/>
        </authorList>
    </citation>
    <scope>NUCLEOTIDE SEQUENCE</scope>
    <source>
        <strain evidence="6">DSM 41979</strain>
        <strain evidence="4">DSM 41982</strain>
    </source>
</reference>
<sequence>MPGPRLTGLGTGLFAAAAMLLASGLALAAGSSVLVYGLLFLPVSVLTALWVRPADLFAAPVAVPIAFAVGLAPLAESEGGLAGHAVGVVTALAVHAGWLYAGTAVAVALVMARKVRMVRRRAAASARGKGRPPG</sequence>
<gene>
    <name evidence="4" type="ORF">RM574_28235</name>
    <name evidence="3" type="ORF">RM698_16590</name>
</gene>
<keyword evidence="1" id="KW-0812">Transmembrane</keyword>
<dbReference type="Proteomes" id="UP001183607">
    <property type="component" value="Unassembled WGS sequence"/>
</dbReference>
<feature type="transmembrane region" description="Helical" evidence="1">
    <location>
        <begin position="81"/>
        <end position="111"/>
    </location>
</feature>
<evidence type="ECO:0000313" key="5">
    <source>
        <dbReference type="Proteomes" id="UP001183607"/>
    </source>
</evidence>
<dbReference type="RefSeq" id="WP_010274322.1">
    <property type="nucleotide sequence ID" value="NZ_JAVRER010000074.1"/>
</dbReference>
<feature type="transmembrane region" description="Helical" evidence="1">
    <location>
        <begin position="32"/>
        <end position="51"/>
    </location>
</feature>
<dbReference type="EMBL" id="JAVRET010000035">
    <property type="protein sequence ID" value="MDT0410665.1"/>
    <property type="molecule type" value="Genomic_DNA"/>
</dbReference>
<keyword evidence="1" id="KW-0472">Membrane</keyword>
<evidence type="ECO:0000313" key="6">
    <source>
        <dbReference type="Proteomes" id="UP001183610"/>
    </source>
</evidence>
<protein>
    <recommendedName>
        <fullName evidence="2">DUF6542 domain-containing protein</fullName>
    </recommendedName>
</protein>
<evidence type="ECO:0000313" key="4">
    <source>
        <dbReference type="EMBL" id="MDT0419373.1"/>
    </source>
</evidence>
<dbReference type="Proteomes" id="UP001183610">
    <property type="component" value="Unassembled WGS sequence"/>
</dbReference>
<dbReference type="AlphaFoldDB" id="A0ABD5EDC5"/>
<comment type="caution">
    <text evidence="4">The sequence shown here is derived from an EMBL/GenBank/DDBJ whole genome shotgun (WGS) entry which is preliminary data.</text>
</comment>
<evidence type="ECO:0000259" key="2">
    <source>
        <dbReference type="Pfam" id="PF20177"/>
    </source>
</evidence>
<keyword evidence="6" id="KW-1185">Reference proteome</keyword>
<evidence type="ECO:0000313" key="3">
    <source>
        <dbReference type="EMBL" id="MDT0410665.1"/>
    </source>
</evidence>
<evidence type="ECO:0000256" key="1">
    <source>
        <dbReference type="SAM" id="Phobius"/>
    </source>
</evidence>
<feature type="transmembrane region" description="Helical" evidence="1">
    <location>
        <begin position="56"/>
        <end position="75"/>
    </location>
</feature>
<dbReference type="EMBL" id="JAVRER010000074">
    <property type="protein sequence ID" value="MDT0419373.1"/>
    <property type="molecule type" value="Genomic_DNA"/>
</dbReference>
<name>A0ABD5EDC5_9ACTN</name>
<keyword evidence="1" id="KW-1133">Transmembrane helix</keyword>
<dbReference type="Pfam" id="PF20177">
    <property type="entry name" value="DUF6542"/>
    <property type="match status" value="1"/>
</dbReference>
<organism evidence="4 5">
    <name type="scientific">Streptomyces evansiae</name>
    <dbReference type="NCBI Taxonomy" id="3075535"/>
    <lineage>
        <taxon>Bacteria</taxon>
        <taxon>Bacillati</taxon>
        <taxon>Actinomycetota</taxon>
        <taxon>Actinomycetes</taxon>
        <taxon>Kitasatosporales</taxon>
        <taxon>Streptomycetaceae</taxon>
        <taxon>Streptomyces</taxon>
    </lineage>
</organism>
<accession>A0ABD5EDC5</accession>
<dbReference type="InterPro" id="IPR046672">
    <property type="entry name" value="DUF6542"/>
</dbReference>